<feature type="transmembrane region" description="Helical" evidence="11">
    <location>
        <begin position="488"/>
        <end position="508"/>
    </location>
</feature>
<feature type="domain" description="Peptidase S54 rhomboid" evidence="13">
    <location>
        <begin position="486"/>
        <end position="623"/>
    </location>
</feature>
<dbReference type="InterPro" id="IPR027417">
    <property type="entry name" value="P-loop_NTPase"/>
</dbReference>
<organism evidence="14 15">
    <name type="scientific">Anaeramoeba flamelloides</name>
    <dbReference type="NCBI Taxonomy" id="1746091"/>
    <lineage>
        <taxon>Eukaryota</taxon>
        <taxon>Metamonada</taxon>
        <taxon>Anaeramoebidae</taxon>
        <taxon>Anaeramoeba</taxon>
    </lineage>
</organism>
<comment type="caution">
    <text evidence="14">The sequence shown here is derived from an EMBL/GenBank/DDBJ whole genome shotgun (WGS) entry which is preliminary data.</text>
</comment>
<keyword evidence="15" id="KW-1185">Reference proteome</keyword>
<feature type="compositionally biased region" description="Low complexity" evidence="12">
    <location>
        <begin position="231"/>
        <end position="251"/>
    </location>
</feature>
<dbReference type="PRINTS" id="PR00449">
    <property type="entry name" value="RASTRNSFRMNG"/>
</dbReference>
<dbReference type="SUPFAM" id="SSF52540">
    <property type="entry name" value="P-loop containing nucleoside triphosphate hydrolases"/>
    <property type="match status" value="1"/>
</dbReference>
<evidence type="ECO:0000256" key="10">
    <source>
        <dbReference type="ARBA" id="ARBA00023136"/>
    </source>
</evidence>
<feature type="transmembrane region" description="Helical" evidence="11">
    <location>
        <begin position="433"/>
        <end position="451"/>
    </location>
</feature>
<feature type="transmembrane region" description="Helical" evidence="11">
    <location>
        <begin position="608"/>
        <end position="626"/>
    </location>
</feature>
<evidence type="ECO:0000259" key="13">
    <source>
        <dbReference type="Pfam" id="PF01694"/>
    </source>
</evidence>
<keyword evidence="8 11" id="KW-0720">Serine protease</keyword>
<dbReference type="InterPro" id="IPR001806">
    <property type="entry name" value="Small_GTPase"/>
</dbReference>
<dbReference type="PANTHER" id="PTHR22936:SF69">
    <property type="entry name" value="RHOMBOID-LIKE PROTEIN"/>
    <property type="match status" value="1"/>
</dbReference>
<evidence type="ECO:0000256" key="4">
    <source>
        <dbReference type="ARBA" id="ARBA00013039"/>
    </source>
</evidence>
<dbReference type="SMART" id="SM00175">
    <property type="entry name" value="RAB"/>
    <property type="match status" value="1"/>
</dbReference>
<proteinExistence type="inferred from homology"/>
<dbReference type="Gene3D" id="1.20.1540.10">
    <property type="entry name" value="Rhomboid-like"/>
    <property type="match status" value="1"/>
</dbReference>
<feature type="region of interest" description="Disordered" evidence="12">
    <location>
        <begin position="368"/>
        <end position="426"/>
    </location>
</feature>
<dbReference type="EMBL" id="JAOAOG010000001">
    <property type="protein sequence ID" value="KAJ6255755.1"/>
    <property type="molecule type" value="Genomic_DNA"/>
</dbReference>
<protein>
    <recommendedName>
        <fullName evidence="4">rhomboid protease</fullName>
        <ecNumber evidence="4">3.4.21.105</ecNumber>
    </recommendedName>
</protein>
<dbReference type="SUPFAM" id="SSF144091">
    <property type="entry name" value="Rhomboid-like"/>
    <property type="match status" value="1"/>
</dbReference>
<dbReference type="NCBIfam" id="TIGR00231">
    <property type="entry name" value="small_GTP"/>
    <property type="match status" value="1"/>
</dbReference>
<evidence type="ECO:0000256" key="3">
    <source>
        <dbReference type="ARBA" id="ARBA00009045"/>
    </source>
</evidence>
<accession>A0ABQ8ZFR6</accession>
<dbReference type="CDD" id="cd00876">
    <property type="entry name" value="Ras"/>
    <property type="match status" value="1"/>
</dbReference>
<dbReference type="Gene3D" id="3.40.50.300">
    <property type="entry name" value="P-loop containing nucleotide triphosphate hydrolases"/>
    <property type="match status" value="1"/>
</dbReference>
<dbReference type="Pfam" id="PF01694">
    <property type="entry name" value="Rhomboid"/>
    <property type="match status" value="1"/>
</dbReference>
<dbReference type="PROSITE" id="PS51421">
    <property type="entry name" value="RAS"/>
    <property type="match status" value="1"/>
</dbReference>
<feature type="compositionally biased region" description="Basic and acidic residues" evidence="12">
    <location>
        <begin position="221"/>
        <end position="230"/>
    </location>
</feature>
<name>A0ABQ8ZFR6_9EUKA</name>
<dbReference type="PANTHER" id="PTHR22936">
    <property type="entry name" value="RHOMBOID-RELATED"/>
    <property type="match status" value="1"/>
</dbReference>
<dbReference type="InterPro" id="IPR035952">
    <property type="entry name" value="Rhomboid-like_sf"/>
</dbReference>
<reference evidence="14" key="1">
    <citation type="submission" date="2022-08" db="EMBL/GenBank/DDBJ databases">
        <title>Novel sulfate-reducing endosymbionts in the free-living metamonad Anaeramoeba.</title>
        <authorList>
            <person name="Jerlstrom-Hultqvist J."/>
            <person name="Cepicka I."/>
            <person name="Gallot-Lavallee L."/>
            <person name="Salas-Leiva D."/>
            <person name="Curtis B.A."/>
            <person name="Zahonova K."/>
            <person name="Pipaliya S."/>
            <person name="Dacks J."/>
            <person name="Roger A.J."/>
        </authorList>
    </citation>
    <scope>NUCLEOTIDE SEQUENCE</scope>
    <source>
        <strain evidence="14">Schooner1</strain>
    </source>
</reference>
<dbReference type="Pfam" id="PF00071">
    <property type="entry name" value="Ras"/>
    <property type="match status" value="1"/>
</dbReference>
<comment type="catalytic activity">
    <reaction evidence="1 11">
        <text>Cleaves type-1 transmembrane domains using a catalytic dyad composed of serine and histidine that are contributed by different transmembrane domains.</text>
        <dbReference type="EC" id="3.4.21.105"/>
    </reaction>
</comment>
<dbReference type="InterPro" id="IPR002610">
    <property type="entry name" value="Peptidase_S54_rhomboid-like"/>
</dbReference>
<keyword evidence="6 11" id="KW-0812">Transmembrane</keyword>
<keyword evidence="5 11" id="KW-0645">Protease</keyword>
<evidence type="ECO:0000256" key="6">
    <source>
        <dbReference type="ARBA" id="ARBA00022692"/>
    </source>
</evidence>
<dbReference type="PROSITE" id="PS51420">
    <property type="entry name" value="RHO"/>
    <property type="match status" value="1"/>
</dbReference>
<dbReference type="SMART" id="SM00176">
    <property type="entry name" value="RAN"/>
    <property type="match status" value="1"/>
</dbReference>
<evidence type="ECO:0000256" key="2">
    <source>
        <dbReference type="ARBA" id="ARBA00004141"/>
    </source>
</evidence>
<dbReference type="Proteomes" id="UP001150062">
    <property type="component" value="Unassembled WGS sequence"/>
</dbReference>
<comment type="subcellular location">
    <subcellularLocation>
        <location evidence="2 11">Membrane</location>
        <topology evidence="2 11">Multi-pass membrane protein</topology>
    </subcellularLocation>
</comment>
<dbReference type="EC" id="3.4.21.105" evidence="4"/>
<dbReference type="PROSITE" id="PS51419">
    <property type="entry name" value="RAB"/>
    <property type="match status" value="1"/>
</dbReference>
<feature type="transmembrane region" description="Helical" evidence="11">
    <location>
        <begin position="552"/>
        <end position="570"/>
    </location>
</feature>
<evidence type="ECO:0000256" key="11">
    <source>
        <dbReference type="RuleBase" id="RU362115"/>
    </source>
</evidence>
<evidence type="ECO:0000256" key="7">
    <source>
        <dbReference type="ARBA" id="ARBA00022801"/>
    </source>
</evidence>
<evidence type="ECO:0000256" key="5">
    <source>
        <dbReference type="ARBA" id="ARBA00022670"/>
    </source>
</evidence>
<gene>
    <name evidence="14" type="ORF">M0813_11076</name>
</gene>
<feature type="region of interest" description="Disordered" evidence="12">
    <location>
        <begin position="220"/>
        <end position="281"/>
    </location>
</feature>
<evidence type="ECO:0000256" key="8">
    <source>
        <dbReference type="ARBA" id="ARBA00022825"/>
    </source>
</evidence>
<feature type="compositionally biased region" description="Basic residues" evidence="12">
    <location>
        <begin position="407"/>
        <end position="423"/>
    </location>
</feature>
<feature type="compositionally biased region" description="Basic residues" evidence="12">
    <location>
        <begin position="380"/>
        <end position="395"/>
    </location>
</feature>
<sequence length="688" mass="77150">MEETKIVVIGGGGVGKSAMTIRFLQNYFVTDYDPTIEESYRKQILVDNKPVLLDVLDTAGQEEYSAMREQYMESGEGFLIVYSIADNGSFEEVPELYQTVLRVKDAEKFPVVICGNKCDLENAREVTLNEGKSVAKSYQVPFFETSAKTMKNLESAFHEIEFNFKIEFSLGALLGSELDVSLQFTSTNKNFPHKAFSKQNKNKRITKFIMSSDLSMDDFEEVKPKNKGSDSTESTTSSTSSSENSDLSDSNFKQNPIHVKAPQTNNSSTPSGGGGDLKHGSSFRNFQFSTLGKTFRKGLKNAQGDLGFLSNENQSNYQKQYQHMTFYKRKTKPRNLMDHKDTTPRFANDGQVDLESGFNDDDFEQEFGGTKVSSDSDQGKKKKNKKGKKGKKGKKDKAFDTNDFVQTKKKKKATKKKKAQKKKGPWDSKRTPYFIYLVSFLDVLLLIISIGKNGGLESIKINPWFGPSQETLVDMGAKEATKIQDGEYWRFFTAMFLHVGVIHLIMNLAFQIRVGAELEKMFGHTRMILIYIISGIGGNLLSAIFLPSLVSVGASSALYGLVGILFCDLFQNWNDIQNPKSSLFKLTLMVVFSLGIGLLPAIDNFAHVGGILAGSLMGIIILPYIHFGKARKLLVLIAFPLFFLYFFLCLYFFFKDVDPNGWCPKCTYLNCLPVNDWCSSTNGTNQME</sequence>
<dbReference type="SMART" id="SM00173">
    <property type="entry name" value="RAS"/>
    <property type="match status" value="1"/>
</dbReference>
<evidence type="ECO:0000256" key="1">
    <source>
        <dbReference type="ARBA" id="ARBA00000156"/>
    </source>
</evidence>
<feature type="region of interest" description="Disordered" evidence="12">
    <location>
        <begin position="330"/>
        <end position="351"/>
    </location>
</feature>
<dbReference type="SMART" id="SM00174">
    <property type="entry name" value="RHO"/>
    <property type="match status" value="1"/>
</dbReference>
<evidence type="ECO:0000313" key="14">
    <source>
        <dbReference type="EMBL" id="KAJ6255755.1"/>
    </source>
</evidence>
<keyword evidence="9 11" id="KW-1133">Transmembrane helix</keyword>
<evidence type="ECO:0000256" key="12">
    <source>
        <dbReference type="SAM" id="MobiDB-lite"/>
    </source>
</evidence>
<comment type="function">
    <text evidence="11">Serine protease involved in intramembrane proteolysis.</text>
</comment>
<comment type="similarity">
    <text evidence="3 11">Belongs to the peptidase S54 family.</text>
</comment>
<evidence type="ECO:0000313" key="15">
    <source>
        <dbReference type="Proteomes" id="UP001150062"/>
    </source>
</evidence>
<feature type="transmembrane region" description="Helical" evidence="11">
    <location>
        <begin position="528"/>
        <end position="546"/>
    </location>
</feature>
<dbReference type="InterPro" id="IPR022764">
    <property type="entry name" value="Peptidase_S54_rhomboid_dom"/>
</dbReference>
<feature type="transmembrane region" description="Helical" evidence="11">
    <location>
        <begin position="582"/>
        <end position="602"/>
    </location>
</feature>
<dbReference type="InterPro" id="IPR005225">
    <property type="entry name" value="Small_GTP-bd"/>
</dbReference>
<keyword evidence="10 11" id="KW-0472">Membrane</keyword>
<feature type="transmembrane region" description="Helical" evidence="11">
    <location>
        <begin position="633"/>
        <end position="654"/>
    </location>
</feature>
<keyword evidence="7 11" id="KW-0378">Hydrolase</keyword>
<evidence type="ECO:0000256" key="9">
    <source>
        <dbReference type="ARBA" id="ARBA00022989"/>
    </source>
</evidence>